<feature type="transmembrane region" description="Helical" evidence="7">
    <location>
        <begin position="122"/>
        <end position="145"/>
    </location>
</feature>
<evidence type="ECO:0000256" key="2">
    <source>
        <dbReference type="ARBA" id="ARBA00006386"/>
    </source>
</evidence>
<dbReference type="InterPro" id="IPR005524">
    <property type="entry name" value="DUF318"/>
</dbReference>
<dbReference type="PANTHER" id="PTHR34184:SF4">
    <property type="entry name" value="UPF0718 PROTEIN YCGR"/>
    <property type="match status" value="1"/>
</dbReference>
<dbReference type="OrthoDB" id="9810876at2"/>
<dbReference type="EMBL" id="VSDO01000006">
    <property type="protein sequence ID" value="TYA09927.1"/>
    <property type="molecule type" value="Genomic_DNA"/>
</dbReference>
<comment type="caution">
    <text evidence="8">The sequence shown here is derived from an EMBL/GenBank/DDBJ whole genome shotgun (WGS) entry which is preliminary data.</text>
</comment>
<dbReference type="PANTHER" id="PTHR34184">
    <property type="entry name" value="UPF0718 PROTEIN YCGR"/>
    <property type="match status" value="1"/>
</dbReference>
<proteinExistence type="inferred from homology"/>
<feature type="transmembrane region" description="Helical" evidence="7">
    <location>
        <begin position="194"/>
        <end position="212"/>
    </location>
</feature>
<keyword evidence="4 7" id="KW-0812">Transmembrane</keyword>
<dbReference type="GO" id="GO:0005886">
    <property type="term" value="C:plasma membrane"/>
    <property type="evidence" value="ECO:0007669"/>
    <property type="project" value="UniProtKB-SubCell"/>
</dbReference>
<comment type="similarity">
    <text evidence="2">Belongs to the UPF0718 family.</text>
</comment>
<evidence type="ECO:0000256" key="3">
    <source>
        <dbReference type="ARBA" id="ARBA00022475"/>
    </source>
</evidence>
<keyword evidence="3" id="KW-1003">Cell membrane</keyword>
<evidence type="ECO:0000256" key="7">
    <source>
        <dbReference type="SAM" id="Phobius"/>
    </source>
</evidence>
<evidence type="ECO:0000313" key="8">
    <source>
        <dbReference type="EMBL" id="TYA09927.1"/>
    </source>
</evidence>
<keyword evidence="9" id="KW-1185">Reference proteome</keyword>
<protein>
    <submittedName>
        <fullName evidence="8">Permease</fullName>
    </submittedName>
</protein>
<organism evidence="8 9">
    <name type="scientific">Paenibacillus faecis</name>
    <dbReference type="NCBI Taxonomy" id="862114"/>
    <lineage>
        <taxon>Bacteria</taxon>
        <taxon>Bacillati</taxon>
        <taxon>Bacillota</taxon>
        <taxon>Bacilli</taxon>
        <taxon>Bacillales</taxon>
        <taxon>Paenibacillaceae</taxon>
        <taxon>Paenibacillus</taxon>
    </lineage>
</organism>
<feature type="transmembrane region" description="Helical" evidence="7">
    <location>
        <begin position="12"/>
        <end position="38"/>
    </location>
</feature>
<keyword evidence="6 7" id="KW-0472">Membrane</keyword>
<sequence>MLSFSLPYEDLLTFRTMFISIFLEALPFILLGVVFSALLQVFVSEQRIARMIPKNPVLGVLAACLFGILFPICECGMIPVIRRLIAKGMPVYIATVFILSGPILNPIVFFATYTAFRSRPEIWASRMGLALIIAFSIGLIIYRVVRYPPLRIRAEHLYAQENSGQGTPHSGGRTAKLTGFFNHMSQEFFEMSKYLLLGACITALIHTFVNTARLSAYGQGPLSSHFLMAGFAYVLSICSNSDAFVASSFVNVFSAGSLITFLVLGPMLDLKSTLMLLSVFKTRFVITLGALIVVLVLVFSVGLDHLLLR</sequence>
<feature type="transmembrane region" description="Helical" evidence="7">
    <location>
        <begin position="58"/>
        <end position="80"/>
    </location>
</feature>
<feature type="transmembrane region" description="Helical" evidence="7">
    <location>
        <begin position="218"/>
        <end position="236"/>
    </location>
</feature>
<evidence type="ECO:0000313" key="9">
    <source>
        <dbReference type="Proteomes" id="UP000325218"/>
    </source>
</evidence>
<accession>A0A5D0CMS9</accession>
<reference evidence="8 9" key="1">
    <citation type="submission" date="2019-08" db="EMBL/GenBank/DDBJ databases">
        <title>Genome sequencing of Paenibacillus faecis DSM 23593(T).</title>
        <authorList>
            <person name="Kook J.-K."/>
            <person name="Park S.-N."/>
            <person name="Lim Y.K."/>
        </authorList>
    </citation>
    <scope>NUCLEOTIDE SEQUENCE [LARGE SCALE GENOMIC DNA]</scope>
    <source>
        <strain evidence="8 9">DSM 23593</strain>
    </source>
</reference>
<feature type="transmembrane region" description="Helical" evidence="7">
    <location>
        <begin position="284"/>
        <end position="308"/>
    </location>
</feature>
<dbReference type="Proteomes" id="UP000325218">
    <property type="component" value="Unassembled WGS sequence"/>
</dbReference>
<feature type="transmembrane region" description="Helical" evidence="7">
    <location>
        <begin position="243"/>
        <end position="264"/>
    </location>
</feature>
<evidence type="ECO:0000256" key="1">
    <source>
        <dbReference type="ARBA" id="ARBA00004651"/>
    </source>
</evidence>
<comment type="subcellular location">
    <subcellularLocation>
        <location evidence="1">Cell membrane</location>
        <topology evidence="1">Multi-pass membrane protein</topology>
    </subcellularLocation>
</comment>
<evidence type="ECO:0000256" key="6">
    <source>
        <dbReference type="ARBA" id="ARBA00023136"/>
    </source>
</evidence>
<dbReference type="InterPro" id="IPR052923">
    <property type="entry name" value="UPF0718"/>
</dbReference>
<evidence type="ECO:0000256" key="4">
    <source>
        <dbReference type="ARBA" id="ARBA00022692"/>
    </source>
</evidence>
<feature type="transmembrane region" description="Helical" evidence="7">
    <location>
        <begin position="92"/>
        <end position="116"/>
    </location>
</feature>
<name>A0A5D0CMS9_9BACL</name>
<keyword evidence="5 7" id="KW-1133">Transmembrane helix</keyword>
<dbReference type="RefSeq" id="WP_148457444.1">
    <property type="nucleotide sequence ID" value="NZ_VSDO01000006.1"/>
</dbReference>
<evidence type="ECO:0000256" key="5">
    <source>
        <dbReference type="ARBA" id="ARBA00022989"/>
    </source>
</evidence>
<dbReference type="AlphaFoldDB" id="A0A5D0CMS9"/>
<dbReference type="Pfam" id="PF03773">
    <property type="entry name" value="ArsP_1"/>
    <property type="match status" value="1"/>
</dbReference>
<gene>
    <name evidence="8" type="ORF">FRY98_25265</name>
</gene>